<dbReference type="GO" id="GO:0071949">
    <property type="term" value="F:FAD binding"/>
    <property type="evidence" value="ECO:0007669"/>
    <property type="project" value="InterPro"/>
</dbReference>
<evidence type="ECO:0000256" key="7">
    <source>
        <dbReference type="ARBA" id="ARBA00051033"/>
    </source>
</evidence>
<evidence type="ECO:0000256" key="2">
    <source>
        <dbReference type="ARBA" id="ARBA00012405"/>
    </source>
</evidence>
<dbReference type="EC" id="1.3.1.72" evidence="2"/>
<evidence type="ECO:0000256" key="5">
    <source>
        <dbReference type="ARBA" id="ARBA00023002"/>
    </source>
</evidence>
<keyword evidence="3" id="KW-0812">Transmembrane</keyword>
<evidence type="ECO:0000256" key="6">
    <source>
        <dbReference type="ARBA" id="ARBA00023136"/>
    </source>
</evidence>
<dbReference type="Pfam" id="PF01565">
    <property type="entry name" value="FAD_binding_4"/>
    <property type="match status" value="1"/>
</dbReference>
<dbReference type="InterPro" id="IPR006094">
    <property type="entry name" value="Oxid_FAD_bind_N"/>
</dbReference>
<dbReference type="GO" id="GO:0016020">
    <property type="term" value="C:membrane"/>
    <property type="evidence" value="ECO:0007669"/>
    <property type="project" value="UniProtKB-SubCell"/>
</dbReference>
<organism evidence="10 11">
    <name type="scientific">Steinernema hermaphroditum</name>
    <dbReference type="NCBI Taxonomy" id="289476"/>
    <lineage>
        <taxon>Eukaryota</taxon>
        <taxon>Metazoa</taxon>
        <taxon>Ecdysozoa</taxon>
        <taxon>Nematoda</taxon>
        <taxon>Chromadorea</taxon>
        <taxon>Rhabditida</taxon>
        <taxon>Tylenchina</taxon>
        <taxon>Panagrolaimomorpha</taxon>
        <taxon>Strongyloidoidea</taxon>
        <taxon>Steinernematidae</taxon>
        <taxon>Steinernema</taxon>
    </lineage>
</organism>
<evidence type="ECO:0000313" key="10">
    <source>
        <dbReference type="EMBL" id="KAK0393626.1"/>
    </source>
</evidence>
<dbReference type="PANTHER" id="PTHR10801:SF0">
    <property type="entry name" value="DELTA(24)-STEROL REDUCTASE"/>
    <property type="match status" value="1"/>
</dbReference>
<dbReference type="GO" id="GO:0008202">
    <property type="term" value="P:steroid metabolic process"/>
    <property type="evidence" value="ECO:0007669"/>
    <property type="project" value="TreeGrafter"/>
</dbReference>
<comment type="caution">
    <text evidence="10">The sequence shown here is derived from an EMBL/GenBank/DDBJ whole genome shotgun (WGS) entry which is preliminary data.</text>
</comment>
<dbReference type="InterPro" id="IPR016166">
    <property type="entry name" value="FAD-bd_PCMH"/>
</dbReference>
<gene>
    <name evidence="10" type="ORF">QR680_000318</name>
</gene>
<dbReference type="Proteomes" id="UP001175271">
    <property type="component" value="Unassembled WGS sequence"/>
</dbReference>
<protein>
    <recommendedName>
        <fullName evidence="2">Delta(24)-sterol reductase</fullName>
        <ecNumber evidence="2">1.3.1.72</ecNumber>
    </recommendedName>
</protein>
<comment type="catalytic activity">
    <reaction evidence="7">
        <text>lanosterol + NADPH + H(+) = 24,25-dihydrolanosterol + NADP(+)</text>
        <dbReference type="Rhea" id="RHEA:33919"/>
        <dbReference type="ChEBI" id="CHEBI:15378"/>
        <dbReference type="ChEBI" id="CHEBI:16521"/>
        <dbReference type="ChEBI" id="CHEBI:28113"/>
        <dbReference type="ChEBI" id="CHEBI:57783"/>
        <dbReference type="ChEBI" id="CHEBI:58349"/>
    </reaction>
    <physiologicalReaction direction="left-to-right" evidence="7">
        <dbReference type="Rhea" id="RHEA:33920"/>
    </physiologicalReaction>
</comment>
<dbReference type="GO" id="GO:0000246">
    <property type="term" value="F:Delta24(24-1) sterol reductase activity"/>
    <property type="evidence" value="ECO:0007669"/>
    <property type="project" value="TreeGrafter"/>
</dbReference>
<dbReference type="InterPro" id="IPR016169">
    <property type="entry name" value="FAD-bd_PCMH_sub2"/>
</dbReference>
<dbReference type="InterPro" id="IPR036318">
    <property type="entry name" value="FAD-bd_PCMH-like_sf"/>
</dbReference>
<comment type="subcellular location">
    <subcellularLocation>
        <location evidence="1">Membrane</location>
        <topology evidence="1">Single-pass membrane protein</topology>
    </subcellularLocation>
</comment>
<keyword evidence="11" id="KW-1185">Reference proteome</keyword>
<keyword evidence="5" id="KW-0560">Oxidoreductase</keyword>
<dbReference type="GO" id="GO:0005737">
    <property type="term" value="C:cytoplasm"/>
    <property type="evidence" value="ECO:0007669"/>
    <property type="project" value="TreeGrafter"/>
</dbReference>
<dbReference type="PROSITE" id="PS51387">
    <property type="entry name" value="FAD_PCMH"/>
    <property type="match status" value="1"/>
</dbReference>
<keyword evidence="4" id="KW-1133">Transmembrane helix</keyword>
<dbReference type="Gene3D" id="3.30.465.10">
    <property type="match status" value="1"/>
</dbReference>
<name>A0AA39GV17_9BILA</name>
<evidence type="ECO:0000256" key="8">
    <source>
        <dbReference type="ARBA" id="ARBA00052927"/>
    </source>
</evidence>
<evidence type="ECO:0000259" key="9">
    <source>
        <dbReference type="PROSITE" id="PS51387"/>
    </source>
</evidence>
<comment type="catalytic activity">
    <reaction evidence="8">
        <text>5alpha-cholest-8-en-3beta-ol + NADP(+) = zymosterol + NADPH + H(+)</text>
        <dbReference type="Rhea" id="RHEA:36399"/>
        <dbReference type="ChEBI" id="CHEBI:15378"/>
        <dbReference type="ChEBI" id="CHEBI:16608"/>
        <dbReference type="ChEBI" id="CHEBI:18252"/>
        <dbReference type="ChEBI" id="CHEBI:57783"/>
        <dbReference type="ChEBI" id="CHEBI:58349"/>
        <dbReference type="EC" id="1.3.1.72"/>
    </reaction>
    <physiologicalReaction direction="right-to-left" evidence="8">
        <dbReference type="Rhea" id="RHEA:36401"/>
    </physiologicalReaction>
</comment>
<dbReference type="PANTHER" id="PTHR10801">
    <property type="entry name" value="24-DEHYDROCHOLESTEROL REDUCTASE"/>
    <property type="match status" value="1"/>
</dbReference>
<dbReference type="SUPFAM" id="SSF56176">
    <property type="entry name" value="FAD-binding/transporter-associated domain-like"/>
    <property type="match status" value="1"/>
</dbReference>
<feature type="domain" description="FAD-binding PCMH-type" evidence="9">
    <location>
        <begin position="259"/>
        <end position="451"/>
    </location>
</feature>
<evidence type="ECO:0000256" key="4">
    <source>
        <dbReference type="ARBA" id="ARBA00022989"/>
    </source>
</evidence>
<dbReference type="AlphaFoldDB" id="A0AA39GV17"/>
<keyword evidence="6" id="KW-0472">Membrane</keyword>
<evidence type="ECO:0000313" key="11">
    <source>
        <dbReference type="Proteomes" id="UP001175271"/>
    </source>
</evidence>
<proteinExistence type="predicted"/>
<evidence type="ECO:0000256" key="1">
    <source>
        <dbReference type="ARBA" id="ARBA00004167"/>
    </source>
</evidence>
<reference evidence="10" key="1">
    <citation type="submission" date="2023-06" db="EMBL/GenBank/DDBJ databases">
        <title>Genomic analysis of the entomopathogenic nematode Steinernema hermaphroditum.</title>
        <authorList>
            <person name="Schwarz E.M."/>
            <person name="Heppert J.K."/>
            <person name="Baniya A."/>
            <person name="Schwartz H.T."/>
            <person name="Tan C.-H."/>
            <person name="Antoshechkin I."/>
            <person name="Sternberg P.W."/>
            <person name="Goodrich-Blair H."/>
            <person name="Dillman A.R."/>
        </authorList>
    </citation>
    <scope>NUCLEOTIDE SEQUENCE</scope>
    <source>
        <strain evidence="10">PS9179</strain>
        <tissue evidence="10">Whole animal</tissue>
    </source>
</reference>
<dbReference type="InterPro" id="IPR040165">
    <property type="entry name" value="Diminuto-like"/>
</dbReference>
<evidence type="ECO:0000256" key="3">
    <source>
        <dbReference type="ARBA" id="ARBA00022692"/>
    </source>
</evidence>
<dbReference type="EMBL" id="JAUCMV010000005">
    <property type="protein sequence ID" value="KAK0393626.1"/>
    <property type="molecule type" value="Genomic_DNA"/>
</dbReference>
<dbReference type="GO" id="GO:0050614">
    <property type="term" value="F:Delta24-sterol reductase activity"/>
    <property type="evidence" value="ECO:0007669"/>
    <property type="project" value="UniProtKB-EC"/>
</dbReference>
<sequence length="734" mass="85912">MGVIDILEVRRHWLNNRTFGDIHAFDLCLKARRNGNSYTWYYAFCKTSDTEELYLDDLRNIKRHLIRISGIEFEDLDEELDENPKQEISFQSVKSVLIPFAMKHFVECPFISTFANTDTQLLDMTKDVMEVCWKCRNYSSVDLYYWGEFGDAFLSRLLQSGKLHSLSLQGYWPNKFEQPIRNFVCSPGFQKCFIGPKANIRFDFVTFVKIYNLWLEVMATKKAARQPLGERLLEWFVVHFRWVFVIWFLLPISVLYDLYVVARDKIIYFAQSAPNAHNRKVALIQQQIRKWNDEGRKTKLCNARPGWLSMSFRTPKYKKELTPIKTNTLIDILELNEEERYIRVEPMVTMGQLTRFLIPKGYTLPIVPELDDLTVGGMINGCGVESSGKRYGLFQHTCISFDIITADGELVVASKDKTDEKSKAQALFFGTPWSHGTLGFLVAANIRVVPCKPWVKLTYFPCNSLKKTHDKLEKESFNKDTDFVEGIQFDLQHGVVMSGAMCEEPPKNGIVNRIGRWYKPWFFTHVEKILKKKKIVTEYVPLRDYYHRHSTSIFWEIQDIIQLGNNFLFRYLLGWATPPKISLLKLTTPKILKKLYERVHVLQDMLIPLADLEDALELFHKEVEIYPIWLCPFNFFPTQSLARQGSGSSVMYVDIGVYGNTKVKTYEPEKTTRKLEKYVRSVKGYQMLYADTYMTRSEFYEMFDSTLYDWLRVKYGCKDAFPDVYEKVCRAARE</sequence>
<accession>A0AA39GV17</accession>